<name>A0ABP9DG92_9BACT</name>
<dbReference type="Gene3D" id="2.40.420.20">
    <property type="match status" value="1"/>
</dbReference>
<comment type="similarity">
    <text evidence="1">Belongs to the membrane fusion protein (MFP) (TC 8.A.1) family.</text>
</comment>
<gene>
    <name evidence="4" type="ORF">GCM10023331_31720</name>
</gene>
<evidence type="ECO:0000313" key="4">
    <source>
        <dbReference type="EMBL" id="GAA4844531.1"/>
    </source>
</evidence>
<dbReference type="Gene3D" id="2.40.50.100">
    <property type="match status" value="1"/>
</dbReference>
<dbReference type="Proteomes" id="UP001500298">
    <property type="component" value="Unassembled WGS sequence"/>
</dbReference>
<organism evidence="4 5">
    <name type="scientific">Algivirga pacifica</name>
    <dbReference type="NCBI Taxonomy" id="1162670"/>
    <lineage>
        <taxon>Bacteria</taxon>
        <taxon>Pseudomonadati</taxon>
        <taxon>Bacteroidota</taxon>
        <taxon>Cytophagia</taxon>
        <taxon>Cytophagales</taxon>
        <taxon>Flammeovirgaceae</taxon>
        <taxon>Algivirga</taxon>
    </lineage>
</organism>
<evidence type="ECO:0000259" key="3">
    <source>
        <dbReference type="Pfam" id="PF25954"/>
    </source>
</evidence>
<dbReference type="PROSITE" id="PS51257">
    <property type="entry name" value="PROKAR_LIPOPROTEIN"/>
    <property type="match status" value="1"/>
</dbReference>
<dbReference type="Gene3D" id="2.40.30.170">
    <property type="match status" value="1"/>
</dbReference>
<dbReference type="PANTHER" id="PTHR30469">
    <property type="entry name" value="MULTIDRUG RESISTANCE PROTEIN MDTA"/>
    <property type="match status" value="1"/>
</dbReference>
<feature type="domain" description="CusB-like beta-barrel" evidence="3">
    <location>
        <begin position="218"/>
        <end position="289"/>
    </location>
</feature>
<evidence type="ECO:0000256" key="2">
    <source>
        <dbReference type="SAM" id="Coils"/>
    </source>
</evidence>
<keyword evidence="5" id="KW-1185">Reference proteome</keyword>
<dbReference type="Pfam" id="PF25954">
    <property type="entry name" value="Beta-barrel_RND_2"/>
    <property type="match status" value="1"/>
</dbReference>
<keyword evidence="2" id="KW-0175">Coiled coil</keyword>
<comment type="caution">
    <text evidence="4">The sequence shown here is derived from an EMBL/GenBank/DDBJ whole genome shotgun (WGS) entry which is preliminary data.</text>
</comment>
<dbReference type="InterPro" id="IPR006143">
    <property type="entry name" value="RND_pump_MFP"/>
</dbReference>
<sequence>MDFNKKALFPLLLGATLVSTTTSCNKEGMKGRAGKEQEEEKKEVVEDKVFQVELSPVQLSVFERQLLSNGKLKAYRNVALRFKETEPITKVHVRNGQRVAKGQLIAELDATQANLALERAKSNLEKAELNLLDYLIAFDPDIKTLEDTNKVSAEVLRTAKIRQGYDDAILEYNDAKRRVKDCKLFAPFTGVVANIKLEEGNYPSGDFCNVIYSDRLKVEFQMMESELKDLALGQKVEVTPFALKQGFSGKITEINPVISEKGMVGVTAVIVNEQNRLMEGMNASVVIAKELPNKITIPKNTIVLRDNKQGVFVAGKDSIDQTISLWKPIQLGEENASEYIVTEGLAEGEELIVKGLFNLGDSSKITTEVITTKLEVKTEEQQ</sequence>
<dbReference type="InterPro" id="IPR058792">
    <property type="entry name" value="Beta-barrel_RND_2"/>
</dbReference>
<protein>
    <recommendedName>
        <fullName evidence="3">CusB-like beta-barrel domain-containing protein</fullName>
    </recommendedName>
</protein>
<dbReference type="RefSeq" id="WP_345373547.1">
    <property type="nucleotide sequence ID" value="NZ_BAABJX010000051.1"/>
</dbReference>
<dbReference type="EMBL" id="BAABJX010000051">
    <property type="protein sequence ID" value="GAA4844531.1"/>
    <property type="molecule type" value="Genomic_DNA"/>
</dbReference>
<proteinExistence type="inferred from homology"/>
<evidence type="ECO:0000313" key="5">
    <source>
        <dbReference type="Proteomes" id="UP001500298"/>
    </source>
</evidence>
<evidence type="ECO:0000256" key="1">
    <source>
        <dbReference type="ARBA" id="ARBA00009477"/>
    </source>
</evidence>
<reference evidence="5" key="1">
    <citation type="journal article" date="2019" name="Int. J. Syst. Evol. Microbiol.">
        <title>The Global Catalogue of Microorganisms (GCM) 10K type strain sequencing project: providing services to taxonomists for standard genome sequencing and annotation.</title>
        <authorList>
            <consortium name="The Broad Institute Genomics Platform"/>
            <consortium name="The Broad Institute Genome Sequencing Center for Infectious Disease"/>
            <person name="Wu L."/>
            <person name="Ma J."/>
        </authorList>
    </citation>
    <scope>NUCLEOTIDE SEQUENCE [LARGE SCALE GENOMIC DNA]</scope>
    <source>
        <strain evidence="5">JCM 18326</strain>
    </source>
</reference>
<feature type="coiled-coil region" evidence="2">
    <location>
        <begin position="110"/>
        <end position="137"/>
    </location>
</feature>
<dbReference type="SUPFAM" id="SSF111369">
    <property type="entry name" value="HlyD-like secretion proteins"/>
    <property type="match status" value="1"/>
</dbReference>
<dbReference type="NCBIfam" id="TIGR01730">
    <property type="entry name" value="RND_mfp"/>
    <property type="match status" value="1"/>
</dbReference>
<accession>A0ABP9DG92</accession>